<dbReference type="EMBL" id="CAJOBJ010113004">
    <property type="protein sequence ID" value="CAF4640346.1"/>
    <property type="molecule type" value="Genomic_DNA"/>
</dbReference>
<evidence type="ECO:0000313" key="2">
    <source>
        <dbReference type="EMBL" id="CAF2245688.1"/>
    </source>
</evidence>
<protein>
    <submittedName>
        <fullName evidence="2">Uncharacterized protein</fullName>
    </submittedName>
</protein>
<accession>A0A817A6H6</accession>
<organism evidence="2 4">
    <name type="scientific">Rotaria magnacalcarata</name>
    <dbReference type="NCBI Taxonomy" id="392030"/>
    <lineage>
        <taxon>Eukaryota</taxon>
        <taxon>Metazoa</taxon>
        <taxon>Spiralia</taxon>
        <taxon>Gnathifera</taxon>
        <taxon>Rotifera</taxon>
        <taxon>Eurotatoria</taxon>
        <taxon>Bdelloidea</taxon>
        <taxon>Philodinida</taxon>
        <taxon>Philodinidae</taxon>
        <taxon>Rotaria</taxon>
    </lineage>
</organism>
<dbReference type="OrthoDB" id="9998913at2759"/>
<dbReference type="Proteomes" id="UP000663834">
    <property type="component" value="Unassembled WGS sequence"/>
</dbReference>
<dbReference type="Gene3D" id="1.10.1410.40">
    <property type="match status" value="1"/>
</dbReference>
<evidence type="ECO:0000313" key="1">
    <source>
        <dbReference type="EMBL" id="CAF1607550.1"/>
    </source>
</evidence>
<name>A0A817A6H6_9BILA</name>
<gene>
    <name evidence="3" type="ORF">GIL414_LOCUS40597</name>
    <name evidence="1" type="ORF">KQP761_LOCUS22975</name>
    <name evidence="2" type="ORF">MBJ925_LOCUS37592</name>
</gene>
<evidence type="ECO:0000313" key="4">
    <source>
        <dbReference type="Proteomes" id="UP000663824"/>
    </source>
</evidence>
<reference evidence="2" key="1">
    <citation type="submission" date="2021-02" db="EMBL/GenBank/DDBJ databases">
        <authorList>
            <person name="Nowell W R."/>
        </authorList>
    </citation>
    <scope>NUCLEOTIDE SEQUENCE</scope>
</reference>
<dbReference type="Proteomes" id="UP000663824">
    <property type="component" value="Unassembled WGS sequence"/>
</dbReference>
<evidence type="ECO:0000313" key="3">
    <source>
        <dbReference type="EMBL" id="CAF4640346.1"/>
    </source>
</evidence>
<dbReference type="AlphaFoldDB" id="A0A817A6H6"/>
<dbReference type="EMBL" id="CAJNRE010020889">
    <property type="protein sequence ID" value="CAF2245688.1"/>
    <property type="molecule type" value="Genomic_DNA"/>
</dbReference>
<proteinExistence type="predicted"/>
<dbReference type="EMBL" id="CAJNOW010012212">
    <property type="protein sequence ID" value="CAF1607550.1"/>
    <property type="molecule type" value="Genomic_DNA"/>
</dbReference>
<dbReference type="Proteomes" id="UP000681720">
    <property type="component" value="Unassembled WGS sequence"/>
</dbReference>
<comment type="caution">
    <text evidence="2">The sequence shown here is derived from an EMBL/GenBank/DDBJ whole genome shotgun (WGS) entry which is preliminary data.</text>
</comment>
<sequence length="494" mass="58860">METEKDIRVVVIGHLDDEQSMEPINEKLNEYKIRLNEQLKTIPELYSQDDDPDSEYIDGFRMKSRFIKSNHMLSFTKEQDRLIEVTEPTQRQSYIGIHKHYPIDSFALWILSVRLDHESMSVDNWWRAYKTLTVASKMNSKEEQIQLLCAPTFNLPLPKQIARQAACLIKFYEMFKASVFLSNRSSPLASLLSSSSHIIPAIQLSFRPKILQWFDERIRNHQRLKYLLDSNCLCLVACGSEKTTFRYNFSLIELNIFNQFNASECQLNIFVKQFAVKYLNCSLDNSFLRTSILWICEIHDLENYHNIFEVWVSFMRDICRKRYLAHYFLENMNIFEEYADLEDIISTLNYQNIDLFIDKLEESLIFPYVYQYNERMKNLLQFFENLPVIAFKMKMIYNVIVKSQFPRADNSLHEISSLLCHLSFLEDDDKDHVISFWDQQWRKLFIDFDRDDIVLQQRLVDYRPSQLAQHMTESVLKLIQIDLIQMINLIKSNM</sequence>